<protein>
    <submittedName>
        <fullName evidence="2">Uncharacterized protein</fullName>
    </submittedName>
</protein>
<name>A0A9P5CU37_CRYP1</name>
<keyword evidence="3" id="KW-1185">Reference proteome</keyword>
<dbReference type="GeneID" id="63842106"/>
<gene>
    <name evidence="2" type="ORF">M406DRAFT_66203</name>
</gene>
<sequence>MSSHDVIHITFISEQQLSHRAIAMNWWRAKSRGYEIIVQPTDANERIERGIMYHHNLLYHSQVNMSLLRDSPVNPISAVKSLESAPRAADHVVRTQRCRPATIRSSGSGATDWHAETVLCRESRICESAKVCVVRGMTAASRESRMEEERGMHASFPNGIDPDDSISCFQAHSLGTSLDARMACTRVLACCEDAAEYISEVGLHRSMRGKYLESERESASLSTEPERLLIRNKRALSSLRNIGKVYRCLLTRPIEDPSNEGTKASPIVSTRTTFDNLAPKASLQSAQGGPESPTETPLSGLQSQYWDPSSKGAYTPSTHQSTIGSKGPAFLMGQCTVTALDEEWTSPPDT</sequence>
<dbReference type="EMBL" id="MU032344">
    <property type="protein sequence ID" value="KAF3769730.1"/>
    <property type="molecule type" value="Genomic_DNA"/>
</dbReference>
<dbReference type="Proteomes" id="UP000803844">
    <property type="component" value="Unassembled WGS sequence"/>
</dbReference>
<evidence type="ECO:0000256" key="1">
    <source>
        <dbReference type="SAM" id="MobiDB-lite"/>
    </source>
</evidence>
<feature type="compositionally biased region" description="Polar residues" evidence="1">
    <location>
        <begin position="282"/>
        <end position="307"/>
    </location>
</feature>
<reference evidence="2" key="1">
    <citation type="journal article" date="2020" name="Phytopathology">
        <title>Genome sequence of the chestnut blight fungus Cryphonectria parasitica EP155: A fundamental resource for an archetypical invasive plant pathogen.</title>
        <authorList>
            <person name="Crouch J.A."/>
            <person name="Dawe A."/>
            <person name="Aerts A."/>
            <person name="Barry K."/>
            <person name="Churchill A.C.L."/>
            <person name="Grimwood J."/>
            <person name="Hillman B."/>
            <person name="Milgroom M.G."/>
            <person name="Pangilinan J."/>
            <person name="Smith M."/>
            <person name="Salamov A."/>
            <person name="Schmutz J."/>
            <person name="Yadav J."/>
            <person name="Grigoriev I.V."/>
            <person name="Nuss D."/>
        </authorList>
    </citation>
    <scope>NUCLEOTIDE SEQUENCE</scope>
    <source>
        <strain evidence="2">EP155</strain>
    </source>
</reference>
<evidence type="ECO:0000313" key="2">
    <source>
        <dbReference type="EMBL" id="KAF3769730.1"/>
    </source>
</evidence>
<accession>A0A9P5CU37</accession>
<comment type="caution">
    <text evidence="2">The sequence shown here is derived from an EMBL/GenBank/DDBJ whole genome shotgun (WGS) entry which is preliminary data.</text>
</comment>
<proteinExistence type="predicted"/>
<dbReference type="AlphaFoldDB" id="A0A9P5CU37"/>
<feature type="region of interest" description="Disordered" evidence="1">
    <location>
        <begin position="279"/>
        <end position="327"/>
    </location>
</feature>
<dbReference type="RefSeq" id="XP_040780691.1">
    <property type="nucleotide sequence ID" value="XM_040924977.1"/>
</dbReference>
<evidence type="ECO:0000313" key="3">
    <source>
        <dbReference type="Proteomes" id="UP000803844"/>
    </source>
</evidence>
<organism evidence="2 3">
    <name type="scientific">Cryphonectria parasitica (strain ATCC 38755 / EP155)</name>
    <dbReference type="NCBI Taxonomy" id="660469"/>
    <lineage>
        <taxon>Eukaryota</taxon>
        <taxon>Fungi</taxon>
        <taxon>Dikarya</taxon>
        <taxon>Ascomycota</taxon>
        <taxon>Pezizomycotina</taxon>
        <taxon>Sordariomycetes</taxon>
        <taxon>Sordariomycetidae</taxon>
        <taxon>Diaporthales</taxon>
        <taxon>Cryphonectriaceae</taxon>
        <taxon>Cryphonectria-Endothia species complex</taxon>
        <taxon>Cryphonectria</taxon>
    </lineage>
</organism>
<feature type="compositionally biased region" description="Polar residues" evidence="1">
    <location>
        <begin position="315"/>
        <end position="324"/>
    </location>
</feature>